<organism evidence="1 2">
    <name type="scientific">Leptospira fainei serovar Hurstbridge str. BUT 6</name>
    <dbReference type="NCBI Taxonomy" id="1193011"/>
    <lineage>
        <taxon>Bacteria</taxon>
        <taxon>Pseudomonadati</taxon>
        <taxon>Spirochaetota</taxon>
        <taxon>Spirochaetia</taxon>
        <taxon>Leptospirales</taxon>
        <taxon>Leptospiraceae</taxon>
        <taxon>Leptospira</taxon>
    </lineage>
</organism>
<dbReference type="EMBL" id="AKWZ02000003">
    <property type="protein sequence ID" value="EPG75633.1"/>
    <property type="molecule type" value="Genomic_DNA"/>
</dbReference>
<dbReference type="Proteomes" id="UP000014540">
    <property type="component" value="Unassembled WGS sequence"/>
</dbReference>
<proteinExistence type="predicted"/>
<gene>
    <name evidence="1" type="ORF">LEP1GSC058_2162</name>
</gene>
<keyword evidence="2" id="KW-1185">Reference proteome</keyword>
<accession>S3V2J3</accession>
<dbReference type="AlphaFoldDB" id="S3V2J3"/>
<protein>
    <submittedName>
        <fullName evidence="1">Uncharacterized protein</fullName>
    </submittedName>
</protein>
<evidence type="ECO:0000313" key="2">
    <source>
        <dbReference type="Proteomes" id="UP000014540"/>
    </source>
</evidence>
<evidence type="ECO:0000313" key="1">
    <source>
        <dbReference type="EMBL" id="EPG75633.1"/>
    </source>
</evidence>
<reference evidence="1" key="1">
    <citation type="submission" date="2013-04" db="EMBL/GenBank/DDBJ databases">
        <authorList>
            <person name="Harkins D.M."/>
            <person name="Durkin A.S."/>
            <person name="Selengut J.D."/>
            <person name="Sanka R."/>
            <person name="DePew J."/>
            <person name="Purushe J."/>
            <person name="Ahmed A."/>
            <person name="van der Linden H."/>
            <person name="Goris M.G.A."/>
            <person name="Hartskeerl R.A."/>
            <person name="Vinetz J.M."/>
            <person name="Sutton G.G."/>
            <person name="Nelson W.C."/>
            <person name="Fouts D.E."/>
        </authorList>
    </citation>
    <scope>NUCLEOTIDE SEQUENCE [LARGE SCALE GENOMIC DNA]</scope>
    <source>
        <strain evidence="1">BUT 6</strain>
    </source>
</reference>
<sequence length="64" mass="7813">MFNIIFYRLENRRLQFEYPCGAFLKKESERKSGGIFKCRLVIAEKFKRTHDTFTRIVQEFFCKP</sequence>
<name>S3V2J3_9LEPT</name>
<comment type="caution">
    <text evidence="1">The sequence shown here is derived from an EMBL/GenBank/DDBJ whole genome shotgun (WGS) entry which is preliminary data.</text>
</comment>
<dbReference type="STRING" id="1193011.LEP1GSC058_2162"/>